<accession>A0ABS5KMV5</accession>
<evidence type="ECO:0000313" key="1">
    <source>
        <dbReference type="EMBL" id="MBS2547330.1"/>
    </source>
</evidence>
<dbReference type="EMBL" id="JAAFYZ010000026">
    <property type="protein sequence ID" value="MBS2547330.1"/>
    <property type="molecule type" value="Genomic_DNA"/>
</dbReference>
<dbReference type="Proteomes" id="UP000730482">
    <property type="component" value="Unassembled WGS sequence"/>
</dbReference>
<proteinExistence type="predicted"/>
<sequence length="104" mass="10618">MAFGAQGKDNYATVTGGTACSNTVFGDPDEGVSKACYAEAPPPVATTWTPCSVETVSCVVNGTREVAFGADGRYAYGTVTGTTACDDAVFSDPDPGQVKACYVQ</sequence>
<evidence type="ECO:0000313" key="2">
    <source>
        <dbReference type="Proteomes" id="UP000730482"/>
    </source>
</evidence>
<gene>
    <name evidence="1" type="ORF">KGQ19_10635</name>
</gene>
<protein>
    <submittedName>
        <fullName evidence="1">Uncharacterized protein</fullName>
    </submittedName>
</protein>
<organism evidence="1 2">
    <name type="scientific">Catenulispora pinistramenti</name>
    <dbReference type="NCBI Taxonomy" id="2705254"/>
    <lineage>
        <taxon>Bacteria</taxon>
        <taxon>Bacillati</taxon>
        <taxon>Actinomycetota</taxon>
        <taxon>Actinomycetes</taxon>
        <taxon>Catenulisporales</taxon>
        <taxon>Catenulisporaceae</taxon>
        <taxon>Catenulispora</taxon>
    </lineage>
</organism>
<comment type="caution">
    <text evidence="1">The sequence shown here is derived from an EMBL/GenBank/DDBJ whole genome shotgun (WGS) entry which is preliminary data.</text>
</comment>
<dbReference type="RefSeq" id="WP_212008931.1">
    <property type="nucleotide sequence ID" value="NZ_JAAFYZ010000026.1"/>
</dbReference>
<keyword evidence="2" id="KW-1185">Reference proteome</keyword>
<reference evidence="1 2" key="1">
    <citation type="submission" date="2020-02" db="EMBL/GenBank/DDBJ databases">
        <title>Acidophilic actinobacteria isolated from forest soil.</title>
        <authorList>
            <person name="Golinska P."/>
        </authorList>
    </citation>
    <scope>NUCLEOTIDE SEQUENCE [LARGE SCALE GENOMIC DNA]</scope>
    <source>
        <strain evidence="1 2">NL8</strain>
    </source>
</reference>
<name>A0ABS5KMV5_9ACTN</name>